<evidence type="ECO:0000313" key="8">
    <source>
        <dbReference type="Proteomes" id="UP001549320"/>
    </source>
</evidence>
<feature type="transmembrane region" description="Helical" evidence="5">
    <location>
        <begin position="297"/>
        <end position="315"/>
    </location>
</feature>
<name>A0ABV2QFM9_9BURK</name>
<gene>
    <name evidence="7" type="ORF">ABIE13_004879</name>
</gene>
<evidence type="ECO:0000256" key="1">
    <source>
        <dbReference type="ARBA" id="ARBA00004141"/>
    </source>
</evidence>
<reference evidence="7 8" key="1">
    <citation type="submission" date="2024-06" db="EMBL/GenBank/DDBJ databases">
        <title>Sorghum-associated microbial communities from plants grown in Nebraska, USA.</title>
        <authorList>
            <person name="Schachtman D."/>
        </authorList>
    </citation>
    <scope>NUCLEOTIDE SEQUENCE [LARGE SCALE GENOMIC DNA]</scope>
    <source>
        <strain evidence="7 8">2709</strain>
    </source>
</reference>
<dbReference type="PANTHER" id="PTHR23546">
    <property type="entry name" value="TRANSPORT PROTEIN"/>
    <property type="match status" value="1"/>
</dbReference>
<keyword evidence="3 5" id="KW-1133">Transmembrane helix</keyword>
<dbReference type="Gene3D" id="1.20.1250.20">
    <property type="entry name" value="MFS general substrate transporter like domains"/>
    <property type="match status" value="1"/>
</dbReference>
<keyword evidence="2 5" id="KW-0812">Transmembrane</keyword>
<dbReference type="Proteomes" id="UP001549320">
    <property type="component" value="Unassembled WGS sequence"/>
</dbReference>
<feature type="transmembrane region" description="Helical" evidence="5">
    <location>
        <begin position="145"/>
        <end position="168"/>
    </location>
</feature>
<feature type="transmembrane region" description="Helical" evidence="5">
    <location>
        <begin position="384"/>
        <end position="403"/>
    </location>
</feature>
<feature type="domain" description="Major facilitator superfamily (MFS) profile" evidence="6">
    <location>
        <begin position="9"/>
        <end position="409"/>
    </location>
</feature>
<accession>A0ABV2QFM9</accession>
<protein>
    <submittedName>
        <fullName evidence="7">DHA1 family tetracycline resistance protein-like MFS transporter</fullName>
    </submittedName>
</protein>
<proteinExistence type="predicted"/>
<dbReference type="Pfam" id="PF07690">
    <property type="entry name" value="MFS_1"/>
    <property type="match status" value="1"/>
</dbReference>
<evidence type="ECO:0000256" key="5">
    <source>
        <dbReference type="SAM" id="Phobius"/>
    </source>
</evidence>
<dbReference type="EMBL" id="JBEPSH010000011">
    <property type="protein sequence ID" value="MET4579742.1"/>
    <property type="molecule type" value="Genomic_DNA"/>
</dbReference>
<keyword evidence="4 5" id="KW-0472">Membrane</keyword>
<dbReference type="PRINTS" id="PR01035">
    <property type="entry name" value="TCRTETA"/>
</dbReference>
<dbReference type="InterPro" id="IPR020846">
    <property type="entry name" value="MFS_dom"/>
</dbReference>
<feature type="transmembrane region" description="Helical" evidence="5">
    <location>
        <begin position="75"/>
        <end position="94"/>
    </location>
</feature>
<evidence type="ECO:0000256" key="4">
    <source>
        <dbReference type="ARBA" id="ARBA00023136"/>
    </source>
</evidence>
<dbReference type="InterPro" id="IPR001958">
    <property type="entry name" value="Tet-R_TetA/multi-R_MdtG-like"/>
</dbReference>
<evidence type="ECO:0000313" key="7">
    <source>
        <dbReference type="EMBL" id="MET4579742.1"/>
    </source>
</evidence>
<dbReference type="PANTHER" id="PTHR23546:SF1">
    <property type="entry name" value="MEMBRANE PROTEIN"/>
    <property type="match status" value="1"/>
</dbReference>
<feature type="transmembrane region" description="Helical" evidence="5">
    <location>
        <begin position="174"/>
        <end position="194"/>
    </location>
</feature>
<feature type="transmembrane region" description="Helical" evidence="5">
    <location>
        <begin position="265"/>
        <end position="285"/>
    </location>
</feature>
<evidence type="ECO:0000259" key="6">
    <source>
        <dbReference type="PROSITE" id="PS50850"/>
    </source>
</evidence>
<evidence type="ECO:0000256" key="3">
    <source>
        <dbReference type="ARBA" id="ARBA00022989"/>
    </source>
</evidence>
<keyword evidence="8" id="KW-1185">Reference proteome</keyword>
<feature type="transmembrane region" description="Helical" evidence="5">
    <location>
        <begin position="231"/>
        <end position="253"/>
    </location>
</feature>
<comment type="caution">
    <text evidence="7">The sequence shown here is derived from an EMBL/GenBank/DDBJ whole genome shotgun (WGS) entry which is preliminary data.</text>
</comment>
<dbReference type="RefSeq" id="WP_354448124.1">
    <property type="nucleotide sequence ID" value="NZ_JBEPSH010000011.1"/>
</dbReference>
<sequence length="416" mass="42755">MNSTPLPFRMFPLLFAALTGTMAMMSYVAVIGPIVRRLGLPEWIAGLSLTVGGVFWMLMARWWGRVSDRHGRKRVLLIGLAVFALVYAGLAAGVDVALRGYAGVTAVAVLLIVTRSLIGAFYAAVPPTAAAAVADNTLPGDRSSVMAKLGTANALGMVAGPAAAGWLATLSLGGALYAAAVLPALGFLVIAFCLPADGPHAAQKAGFSAQLAPGQRPVAAMTWWDPRLRHLSLTAFTAMGSVAIAQVLVGFFAMDRLGLSEADGARVAGLSLTVVGFALIFSQQFVMRLKSVPPIRWIWLGALIAALGFSSVTLANGQTTILLGYGVGAFGMGMIFPTFQAMAANAVDSHEQGAAAGTLAAAQGLGMVVGPLAGTMLYQVAPALPYLFVASGLLILSVGTVLVRANKAATASSPEI</sequence>
<comment type="subcellular location">
    <subcellularLocation>
        <location evidence="1">Membrane</location>
        <topology evidence="1">Multi-pass membrane protein</topology>
    </subcellularLocation>
</comment>
<feature type="transmembrane region" description="Helical" evidence="5">
    <location>
        <begin position="43"/>
        <end position="63"/>
    </location>
</feature>
<dbReference type="InterPro" id="IPR011701">
    <property type="entry name" value="MFS"/>
</dbReference>
<organism evidence="7 8">
    <name type="scientific">Ottowia thiooxydans</name>
    <dbReference type="NCBI Taxonomy" id="219182"/>
    <lineage>
        <taxon>Bacteria</taxon>
        <taxon>Pseudomonadati</taxon>
        <taxon>Pseudomonadota</taxon>
        <taxon>Betaproteobacteria</taxon>
        <taxon>Burkholderiales</taxon>
        <taxon>Comamonadaceae</taxon>
        <taxon>Ottowia</taxon>
    </lineage>
</organism>
<dbReference type="SUPFAM" id="SSF103473">
    <property type="entry name" value="MFS general substrate transporter"/>
    <property type="match status" value="1"/>
</dbReference>
<dbReference type="InterPro" id="IPR036259">
    <property type="entry name" value="MFS_trans_sf"/>
</dbReference>
<feature type="transmembrane region" description="Helical" evidence="5">
    <location>
        <begin position="12"/>
        <end position="31"/>
    </location>
</feature>
<feature type="transmembrane region" description="Helical" evidence="5">
    <location>
        <begin position="100"/>
        <end position="125"/>
    </location>
</feature>
<dbReference type="PROSITE" id="PS50850">
    <property type="entry name" value="MFS"/>
    <property type="match status" value="1"/>
</dbReference>
<feature type="transmembrane region" description="Helical" evidence="5">
    <location>
        <begin position="321"/>
        <end position="342"/>
    </location>
</feature>
<evidence type="ECO:0000256" key="2">
    <source>
        <dbReference type="ARBA" id="ARBA00022692"/>
    </source>
</evidence>